<dbReference type="PROSITE" id="PS51257">
    <property type="entry name" value="PROKAR_LIPOPROTEIN"/>
    <property type="match status" value="1"/>
</dbReference>
<dbReference type="EMBL" id="JAJVCN010000001">
    <property type="protein sequence ID" value="MCE7001894.1"/>
    <property type="molecule type" value="Genomic_DNA"/>
</dbReference>
<evidence type="ECO:0008006" key="3">
    <source>
        <dbReference type="Google" id="ProtNLM"/>
    </source>
</evidence>
<protein>
    <recommendedName>
        <fullName evidence="3">GerMN domain-containing protein</fullName>
    </recommendedName>
</protein>
<organism evidence="1 2">
    <name type="scientific">Kibdelosporangium philippinense</name>
    <dbReference type="NCBI Taxonomy" id="211113"/>
    <lineage>
        <taxon>Bacteria</taxon>
        <taxon>Bacillati</taxon>
        <taxon>Actinomycetota</taxon>
        <taxon>Actinomycetes</taxon>
        <taxon>Pseudonocardiales</taxon>
        <taxon>Pseudonocardiaceae</taxon>
        <taxon>Kibdelosporangium</taxon>
    </lineage>
</organism>
<dbReference type="RefSeq" id="WP_233722942.1">
    <property type="nucleotide sequence ID" value="NZ_JAJVCN010000001.1"/>
</dbReference>
<evidence type="ECO:0000313" key="2">
    <source>
        <dbReference type="Proteomes" id="UP001521150"/>
    </source>
</evidence>
<gene>
    <name evidence="1" type="ORF">LWC34_03440</name>
</gene>
<comment type="caution">
    <text evidence="1">The sequence shown here is derived from an EMBL/GenBank/DDBJ whole genome shotgun (WGS) entry which is preliminary data.</text>
</comment>
<name>A0ABS8Z1S8_9PSEU</name>
<dbReference type="Proteomes" id="UP001521150">
    <property type="component" value="Unassembled WGS sequence"/>
</dbReference>
<evidence type="ECO:0000313" key="1">
    <source>
        <dbReference type="EMBL" id="MCE7001894.1"/>
    </source>
</evidence>
<proteinExistence type="predicted"/>
<reference evidence="1 2" key="1">
    <citation type="submission" date="2021-12" db="EMBL/GenBank/DDBJ databases">
        <title>Genome sequence of Kibdelosporangium philippinense ATCC 49844.</title>
        <authorList>
            <person name="Fedorov E.A."/>
            <person name="Omeragic M."/>
            <person name="Shalygina K.F."/>
            <person name="Maclea K.S."/>
        </authorList>
    </citation>
    <scope>NUCLEOTIDE SEQUENCE [LARGE SCALE GENOMIC DNA]</scope>
    <source>
        <strain evidence="1 2">ATCC 49844</strain>
    </source>
</reference>
<sequence>MKRALLALALIVAGCGVQPSSPIPGSHATGALIYLVRTYDGTLAPILQPARFDTKIEAALDILTNTQIEPAVGYRNEVPRNAGPMTVTGSTVRLPIDVSTLSTLAAQQIVCTAAISGPATLVGGGQTRGRISCPV</sequence>
<accession>A0ABS8Z1S8</accession>
<keyword evidence="2" id="KW-1185">Reference proteome</keyword>